<name>A0ACC2BHJ8_DIPCM</name>
<protein>
    <submittedName>
        <fullName evidence="1">Uncharacterized protein</fullName>
    </submittedName>
</protein>
<evidence type="ECO:0000313" key="1">
    <source>
        <dbReference type="EMBL" id="KAJ7529175.1"/>
    </source>
</evidence>
<proteinExistence type="predicted"/>
<dbReference type="Proteomes" id="UP001162992">
    <property type="component" value="Chromosome 15"/>
</dbReference>
<keyword evidence="2" id="KW-1185">Reference proteome</keyword>
<dbReference type="EMBL" id="CM055106">
    <property type="protein sequence ID" value="KAJ7529175.1"/>
    <property type="molecule type" value="Genomic_DNA"/>
</dbReference>
<accession>A0ACC2BHJ8</accession>
<sequence length="197" mass="22260">MDRNGEEAGIRITEDIDQPPELESKPRRDTDMVLVAFRVLSVITAVTALLCTIVNVLSVVRSFKSGSYVFEGILRCYAVAIALFVAVAETEWTWIVKFSRVLEYWVGRGMLQIFVAVMTKALSHEQKEKRIEILLSDAASWMLLACGVLYVTAGILCIGHFKESRIRKAQWREQAIKDLQDVEQKRKELQGLLAGKV</sequence>
<gene>
    <name evidence="1" type="ORF">O6H91_15G036500</name>
</gene>
<evidence type="ECO:0000313" key="2">
    <source>
        <dbReference type="Proteomes" id="UP001162992"/>
    </source>
</evidence>
<comment type="caution">
    <text evidence="1">The sequence shown here is derived from an EMBL/GenBank/DDBJ whole genome shotgun (WGS) entry which is preliminary data.</text>
</comment>
<reference evidence="2" key="1">
    <citation type="journal article" date="2024" name="Proc. Natl. Acad. Sci. U.S.A.">
        <title>Extraordinary preservation of gene collinearity over three hundred million years revealed in homosporous lycophytes.</title>
        <authorList>
            <person name="Li C."/>
            <person name="Wickell D."/>
            <person name="Kuo L.Y."/>
            <person name="Chen X."/>
            <person name="Nie B."/>
            <person name="Liao X."/>
            <person name="Peng D."/>
            <person name="Ji J."/>
            <person name="Jenkins J."/>
            <person name="Williams M."/>
            <person name="Shu S."/>
            <person name="Plott C."/>
            <person name="Barry K."/>
            <person name="Rajasekar S."/>
            <person name="Grimwood J."/>
            <person name="Han X."/>
            <person name="Sun S."/>
            <person name="Hou Z."/>
            <person name="He W."/>
            <person name="Dai G."/>
            <person name="Sun C."/>
            <person name="Schmutz J."/>
            <person name="Leebens-Mack J.H."/>
            <person name="Li F.W."/>
            <person name="Wang L."/>
        </authorList>
    </citation>
    <scope>NUCLEOTIDE SEQUENCE [LARGE SCALE GENOMIC DNA]</scope>
    <source>
        <strain evidence="2">cv. PW_Plant_1</strain>
    </source>
</reference>
<organism evidence="1 2">
    <name type="scientific">Diphasiastrum complanatum</name>
    <name type="common">Issler's clubmoss</name>
    <name type="synonym">Lycopodium complanatum</name>
    <dbReference type="NCBI Taxonomy" id="34168"/>
    <lineage>
        <taxon>Eukaryota</taxon>
        <taxon>Viridiplantae</taxon>
        <taxon>Streptophyta</taxon>
        <taxon>Embryophyta</taxon>
        <taxon>Tracheophyta</taxon>
        <taxon>Lycopodiopsida</taxon>
        <taxon>Lycopodiales</taxon>
        <taxon>Lycopodiaceae</taxon>
        <taxon>Lycopodioideae</taxon>
        <taxon>Diphasiastrum</taxon>
    </lineage>
</organism>